<dbReference type="AlphaFoldDB" id="A0A0M4TVB9"/>
<accession>A0A0M4TVB9</accession>
<gene>
    <name evidence="1" type="ORF">ACX27_08960</name>
</gene>
<keyword evidence="2" id="KW-1185">Reference proteome</keyword>
<dbReference type="EMBL" id="CP012036">
    <property type="protein sequence ID" value="ALF52951.1"/>
    <property type="molecule type" value="Genomic_DNA"/>
</dbReference>
<evidence type="ECO:0000313" key="2">
    <source>
        <dbReference type="Proteomes" id="UP000062645"/>
    </source>
</evidence>
<dbReference type="STRING" id="224013.ACX27_08960"/>
<dbReference type="KEGG" id="npz:ACX27_08960"/>
<dbReference type="RefSeq" id="WP_062291116.1">
    <property type="nucleotide sequence ID" value="NZ_CP012036.1"/>
</dbReference>
<protein>
    <submittedName>
        <fullName evidence="1">Uncharacterized protein</fullName>
    </submittedName>
</protein>
<proteinExistence type="predicted"/>
<dbReference type="PATRIC" id="fig|224013.5.peg.2177"/>
<dbReference type="Proteomes" id="UP000062645">
    <property type="component" value="Chromosome"/>
</dbReference>
<evidence type="ECO:0000313" key="1">
    <source>
        <dbReference type="EMBL" id="ALF52951.1"/>
    </source>
</evidence>
<reference evidence="2" key="1">
    <citation type="submission" date="2015-07" db="EMBL/GenBank/DDBJ databases">
        <title>Genome Of Nitrogen-Fixing Cyanobacterium Nostoc piscinale CENA21 From Solimoes/Amazon River Floodplain Sediments And Comparative Genomics To Uncover Biosynthetic Natural Products Potential.</title>
        <authorList>
            <person name="Leao T.F."/>
            <person name="Leao P.N."/>
            <person name="Guimaraes P.I."/>
            <person name="de Melo A.G.C."/>
            <person name="Ramos R.T.J."/>
            <person name="Silva A."/>
            <person name="Fiore M.F."/>
            <person name="Schneider M.P.C."/>
        </authorList>
    </citation>
    <scope>NUCLEOTIDE SEQUENCE [LARGE SCALE GENOMIC DNA]</scope>
    <source>
        <strain evidence="2">CENA21</strain>
    </source>
</reference>
<name>A0A0M4TVB9_9NOSO</name>
<organism evidence="1 2">
    <name type="scientific">Nostoc piscinale CENA21</name>
    <dbReference type="NCBI Taxonomy" id="224013"/>
    <lineage>
        <taxon>Bacteria</taxon>
        <taxon>Bacillati</taxon>
        <taxon>Cyanobacteriota</taxon>
        <taxon>Cyanophyceae</taxon>
        <taxon>Nostocales</taxon>
        <taxon>Nostocaceae</taxon>
        <taxon>Nostoc</taxon>
    </lineage>
</organism>
<sequence length="591" mass="69545">MNDQFWTLYDFTETSGYPPFKRLIQNRLRERIEKLVRLHPQWSESDYVDYFVTILNDDSQPETEKKLAHWHLLAYFDRDRCYLIWRNWCRLPFYAAYAENLYALTNEHLCNREKLQQYFNKYKTNDYSGASLKTYILGVLKNVTREHINWESPWHLLCNVDINSRRKLQTAAERLKAALQSAGKQEPEISQYLFAWQYFIPVYKNNRVYHPQRKGGGKWPEPEFSDFVQTAKDYNSQRFQPGAPLQVAVGAAITPIMIQKWMNTCIEALQQSEQIKEVPYDANSNEQPDTASFNFWEVGETEAEKAESLAAVDLILRSELELIEQNLAKIRSQIPTSYRQAVMPLCYPHRLALLTQEQFASRMNVHQGTVSRYISKYIETPLLEKFQELTREQFNPATYVKTFLTEKFSNFKLLANPIASQLIAAIADLEPDLQQIIKLKYGQQLNIVELTKIIAQNKSLTQEEVTQKLIIAEDELQSNFLNILKQWQNNYIKSWLKNYYQNLIQAELLKSFTQLESPYQEILWQKYAQKILKSNSDSQTITTAKQQLQRSFIQGIDKRFGISLKTEIQQIGKIIEDWLSTNFLYQEIQRT</sequence>
<dbReference type="OrthoDB" id="474800at2"/>
<reference evidence="1 2" key="2">
    <citation type="journal article" date="2016" name="Genome Announc.">
        <title>Draft Genome Sequence of the N2-Fixing Cyanobacterium Nostoc piscinale CENA21, Isolated from the Brazilian Amazon Floodplain.</title>
        <authorList>
            <person name="Leao T."/>
            <person name="Guimaraes P.I."/>
            <person name="de Melo A.G."/>
            <person name="Ramos R.T."/>
            <person name="Leao P.N."/>
            <person name="Silva A."/>
            <person name="Fiore M.F."/>
            <person name="Schneider M.P."/>
        </authorList>
    </citation>
    <scope>NUCLEOTIDE SEQUENCE [LARGE SCALE GENOMIC DNA]</scope>
    <source>
        <strain evidence="1 2">CENA21</strain>
    </source>
</reference>